<organism evidence="1 2">
    <name type="scientific">Candidatus Kaiserbacteria bacterium CG17_big_fil_post_rev_8_21_14_2_50_51_7</name>
    <dbReference type="NCBI Taxonomy" id="1974613"/>
    <lineage>
        <taxon>Bacteria</taxon>
        <taxon>Candidatus Kaiseribacteriota</taxon>
    </lineage>
</organism>
<dbReference type="EMBL" id="PFFD01000094">
    <property type="protein sequence ID" value="PIV87004.1"/>
    <property type="molecule type" value="Genomic_DNA"/>
</dbReference>
<accession>A0A2M7FDE1</accession>
<evidence type="ECO:0000313" key="2">
    <source>
        <dbReference type="Proteomes" id="UP000228497"/>
    </source>
</evidence>
<name>A0A2M7FDE1_9BACT</name>
<gene>
    <name evidence="1" type="ORF">COW49_02050</name>
</gene>
<comment type="caution">
    <text evidence="1">The sequence shown here is derived from an EMBL/GenBank/DDBJ whole genome shotgun (WGS) entry which is preliminary data.</text>
</comment>
<dbReference type="AlphaFoldDB" id="A0A2M7FDE1"/>
<reference evidence="2" key="1">
    <citation type="submission" date="2017-09" db="EMBL/GenBank/DDBJ databases">
        <title>Depth-based differentiation of microbial function through sediment-hosted aquifers and enrichment of novel symbionts in the deep terrestrial subsurface.</title>
        <authorList>
            <person name="Probst A.J."/>
            <person name="Ladd B."/>
            <person name="Jarett J.K."/>
            <person name="Geller-Mcgrath D.E."/>
            <person name="Sieber C.M.K."/>
            <person name="Emerson J.B."/>
            <person name="Anantharaman K."/>
            <person name="Thomas B.C."/>
            <person name="Malmstrom R."/>
            <person name="Stieglmeier M."/>
            <person name="Klingl A."/>
            <person name="Woyke T."/>
            <person name="Ryan C.M."/>
            <person name="Banfield J.F."/>
        </authorList>
    </citation>
    <scope>NUCLEOTIDE SEQUENCE [LARGE SCALE GENOMIC DNA]</scope>
</reference>
<proteinExistence type="predicted"/>
<evidence type="ECO:0000313" key="1">
    <source>
        <dbReference type="EMBL" id="PIV87004.1"/>
    </source>
</evidence>
<dbReference type="Proteomes" id="UP000228497">
    <property type="component" value="Unassembled WGS sequence"/>
</dbReference>
<sequence>MDKEIIEFAGLDSAAAWSEDYVLDRLKSKLCEVGYGWNIELMQPSGVFHCRWWKSSTTFFDGRSATELAAFSAAIRAAGLLKPKYLCRQCGGKGKVSQYPLGWVCAKCGRSSYETHEQPIETHPVKKEPERKFTVDSMGGYICVEAQDGSQHFHIRKDELPALIAELEKVEESSDGRRMENE</sequence>
<protein>
    <submittedName>
        <fullName evidence="1">Uncharacterized protein</fullName>
    </submittedName>
</protein>